<reference evidence="7 8" key="1">
    <citation type="journal article" date="2020" name="Access Microbiol">
        <title>Isolation and genome sequencing of Staphylococcus schleiferi subspecies coagulans from Antarctic seals.</title>
        <authorList>
            <person name="Foster G."/>
            <person name="Robb A."/>
            <person name="Paterson G.K."/>
        </authorList>
    </citation>
    <scope>NUCLEOTIDE SEQUENCE [LARGE SCALE GENOMIC DNA]</scope>
    <source>
        <strain evidence="7 8">M615/02/4</strain>
    </source>
</reference>
<keyword evidence="2" id="KW-1003">Cell membrane</keyword>
<gene>
    <name evidence="7" type="ORF">HR081_11620</name>
</gene>
<evidence type="ECO:0000313" key="7">
    <source>
        <dbReference type="EMBL" id="MBA8777517.1"/>
    </source>
</evidence>
<feature type="transmembrane region" description="Helical" evidence="6">
    <location>
        <begin position="64"/>
        <end position="83"/>
    </location>
</feature>
<evidence type="ECO:0000256" key="3">
    <source>
        <dbReference type="ARBA" id="ARBA00022692"/>
    </source>
</evidence>
<dbReference type="PANTHER" id="PTHR34857:SF2">
    <property type="entry name" value="SLL0384 PROTEIN"/>
    <property type="match status" value="1"/>
</dbReference>
<evidence type="ECO:0000256" key="5">
    <source>
        <dbReference type="ARBA" id="ARBA00023136"/>
    </source>
</evidence>
<accession>A0A9X0TMY8</accession>
<proteinExistence type="predicted"/>
<evidence type="ECO:0000256" key="6">
    <source>
        <dbReference type="SAM" id="Phobius"/>
    </source>
</evidence>
<dbReference type="Pfam" id="PF02361">
    <property type="entry name" value="CbiQ"/>
    <property type="match status" value="1"/>
</dbReference>
<evidence type="ECO:0000256" key="1">
    <source>
        <dbReference type="ARBA" id="ARBA00004141"/>
    </source>
</evidence>
<organism evidence="7 8">
    <name type="scientific">Staphylococcus coagulans</name>
    <dbReference type="NCBI Taxonomy" id="74706"/>
    <lineage>
        <taxon>Bacteria</taxon>
        <taxon>Bacillati</taxon>
        <taxon>Bacillota</taxon>
        <taxon>Bacilli</taxon>
        <taxon>Bacillales</taxon>
        <taxon>Staphylococcaceae</taxon>
        <taxon>Staphylococcus</taxon>
    </lineage>
</organism>
<evidence type="ECO:0000256" key="4">
    <source>
        <dbReference type="ARBA" id="ARBA00022989"/>
    </source>
</evidence>
<comment type="subcellular location">
    <subcellularLocation>
        <location evidence="1">Membrane</location>
        <topology evidence="1">Multi-pass membrane protein</topology>
    </subcellularLocation>
</comment>
<feature type="transmembrane region" description="Helical" evidence="6">
    <location>
        <begin position="219"/>
        <end position="236"/>
    </location>
</feature>
<dbReference type="Proteomes" id="UP000524893">
    <property type="component" value="Unassembled WGS sequence"/>
</dbReference>
<dbReference type="CDD" id="cd16914">
    <property type="entry name" value="EcfT"/>
    <property type="match status" value="1"/>
</dbReference>
<dbReference type="EMBL" id="JABTCN010000055">
    <property type="protein sequence ID" value="MBA8777517.1"/>
    <property type="molecule type" value="Genomic_DNA"/>
</dbReference>
<evidence type="ECO:0000256" key="2">
    <source>
        <dbReference type="ARBA" id="ARBA00022475"/>
    </source>
</evidence>
<dbReference type="InterPro" id="IPR003339">
    <property type="entry name" value="ABC/ECF_trnsptr_transmembrane"/>
</dbReference>
<dbReference type="AlphaFoldDB" id="A0A9X0TMY8"/>
<protein>
    <submittedName>
        <fullName evidence="7">Energy-coupling factor transporter transmembrane protein EcfT</fullName>
    </submittedName>
</protein>
<keyword evidence="4 6" id="KW-1133">Transmembrane helix</keyword>
<dbReference type="RefSeq" id="WP_182281298.1">
    <property type="nucleotide sequence ID" value="NZ_JABTCN010000055.1"/>
</dbReference>
<feature type="transmembrane region" description="Helical" evidence="6">
    <location>
        <begin position="40"/>
        <end position="57"/>
    </location>
</feature>
<keyword evidence="5 6" id="KW-0472">Membrane</keyword>
<dbReference type="PANTHER" id="PTHR34857">
    <property type="entry name" value="SLL0384 PROTEIN"/>
    <property type="match status" value="1"/>
</dbReference>
<feature type="transmembrane region" description="Helical" evidence="6">
    <location>
        <begin position="89"/>
        <end position="115"/>
    </location>
</feature>
<dbReference type="GO" id="GO:0005886">
    <property type="term" value="C:plasma membrane"/>
    <property type="evidence" value="ECO:0007669"/>
    <property type="project" value="UniProtKB-ARBA"/>
</dbReference>
<name>A0A9X0TMY8_9STAP</name>
<sequence>MMVMEDSLADGRNIVAKLDPRTKVALTITVSTILISSGDVQSILRLCLTFCSLALLLSIQKQVLFIKFFALLLVLISIQYWVVPHSEGIIKFALLAFIGIFMNIFPGFIVGYFTLSSTKVSEFIAVMEKMKIPKNIIIPVSVIFRFFPTIVEEYRNISYAMRMRDITFSKHFFKTIEYRMIPLIISVVQIGNDLSFAAMTRGMDAPYKRTNICIVKLKFLDIMLIILMIILWIIYFKGKLFND</sequence>
<dbReference type="InterPro" id="IPR051611">
    <property type="entry name" value="ECF_transporter_component"/>
</dbReference>
<evidence type="ECO:0000313" key="8">
    <source>
        <dbReference type="Proteomes" id="UP000524893"/>
    </source>
</evidence>
<comment type="caution">
    <text evidence="7">The sequence shown here is derived from an EMBL/GenBank/DDBJ whole genome shotgun (WGS) entry which is preliminary data.</text>
</comment>
<keyword evidence="3 6" id="KW-0812">Transmembrane</keyword>